<sequence>MLQQEINANIVNTRNPLALAAKRIGTTTTIVFAFIDPDVPYMVRYGATLIPCSLYRKQVEICYQCGRLGHRMDVCPFPNNKTCRGCGPSSQGGQIVYGSLYKASHVIRKRIGERQAAIEATLQESDFPPMISKPCSRSRSPSRSGQHCSRTPSFTFETAPFPILIYLYSTRQVSY</sequence>
<dbReference type="EMBL" id="CM023470">
    <property type="protein sequence ID" value="KAH7980325.1"/>
    <property type="molecule type" value="Genomic_DNA"/>
</dbReference>
<evidence type="ECO:0000313" key="1">
    <source>
        <dbReference type="EMBL" id="KAH7980325.1"/>
    </source>
</evidence>
<evidence type="ECO:0000313" key="2">
    <source>
        <dbReference type="Proteomes" id="UP000821865"/>
    </source>
</evidence>
<gene>
    <name evidence="1" type="ORF">HPB49_014969</name>
</gene>
<comment type="caution">
    <text evidence="1">The sequence shown here is derived from an EMBL/GenBank/DDBJ whole genome shotgun (WGS) entry which is preliminary data.</text>
</comment>
<dbReference type="Proteomes" id="UP000821865">
    <property type="component" value="Chromosome 1"/>
</dbReference>
<proteinExistence type="predicted"/>
<accession>A0ACB8E0R6</accession>
<protein>
    <submittedName>
        <fullName evidence="1">Uncharacterized protein</fullName>
    </submittedName>
</protein>
<keyword evidence="2" id="KW-1185">Reference proteome</keyword>
<reference evidence="1" key="1">
    <citation type="submission" date="2020-05" db="EMBL/GenBank/DDBJ databases">
        <title>Large-scale comparative analyses of tick genomes elucidate their genetic diversity and vector capacities.</title>
        <authorList>
            <person name="Jia N."/>
            <person name="Wang J."/>
            <person name="Shi W."/>
            <person name="Du L."/>
            <person name="Sun Y."/>
            <person name="Zhan W."/>
            <person name="Jiang J."/>
            <person name="Wang Q."/>
            <person name="Zhang B."/>
            <person name="Ji P."/>
            <person name="Sakyi L.B."/>
            <person name="Cui X."/>
            <person name="Yuan T."/>
            <person name="Jiang B."/>
            <person name="Yang W."/>
            <person name="Lam T.T.-Y."/>
            <person name="Chang Q."/>
            <person name="Ding S."/>
            <person name="Wang X."/>
            <person name="Zhu J."/>
            <person name="Ruan X."/>
            <person name="Zhao L."/>
            <person name="Wei J."/>
            <person name="Que T."/>
            <person name="Du C."/>
            <person name="Cheng J."/>
            <person name="Dai P."/>
            <person name="Han X."/>
            <person name="Huang E."/>
            <person name="Gao Y."/>
            <person name="Liu J."/>
            <person name="Shao H."/>
            <person name="Ye R."/>
            <person name="Li L."/>
            <person name="Wei W."/>
            <person name="Wang X."/>
            <person name="Wang C."/>
            <person name="Yang T."/>
            <person name="Huo Q."/>
            <person name="Li W."/>
            <person name="Guo W."/>
            <person name="Chen H."/>
            <person name="Zhou L."/>
            <person name="Ni X."/>
            <person name="Tian J."/>
            <person name="Zhou Y."/>
            <person name="Sheng Y."/>
            <person name="Liu T."/>
            <person name="Pan Y."/>
            <person name="Xia L."/>
            <person name="Li J."/>
            <person name="Zhao F."/>
            <person name="Cao W."/>
        </authorList>
    </citation>
    <scope>NUCLEOTIDE SEQUENCE</scope>
    <source>
        <strain evidence="1">Dsil-2018</strain>
    </source>
</reference>
<organism evidence="1 2">
    <name type="scientific">Dermacentor silvarum</name>
    <name type="common">Tick</name>
    <dbReference type="NCBI Taxonomy" id="543639"/>
    <lineage>
        <taxon>Eukaryota</taxon>
        <taxon>Metazoa</taxon>
        <taxon>Ecdysozoa</taxon>
        <taxon>Arthropoda</taxon>
        <taxon>Chelicerata</taxon>
        <taxon>Arachnida</taxon>
        <taxon>Acari</taxon>
        <taxon>Parasitiformes</taxon>
        <taxon>Ixodida</taxon>
        <taxon>Ixodoidea</taxon>
        <taxon>Ixodidae</taxon>
        <taxon>Rhipicephalinae</taxon>
        <taxon>Dermacentor</taxon>
    </lineage>
</organism>
<name>A0ACB8E0R6_DERSI</name>